<name>A0ABT1PFC8_9ACTN</name>
<feature type="region of interest" description="Disordered" evidence="1">
    <location>
        <begin position="1"/>
        <end position="22"/>
    </location>
</feature>
<feature type="transmembrane region" description="Helical" evidence="2">
    <location>
        <begin position="55"/>
        <end position="76"/>
    </location>
</feature>
<dbReference type="RefSeq" id="WP_255929702.1">
    <property type="nucleotide sequence ID" value="NZ_JANFNH010000023.1"/>
</dbReference>
<evidence type="ECO:0008006" key="5">
    <source>
        <dbReference type="Google" id="ProtNLM"/>
    </source>
</evidence>
<organism evidence="3 4">
    <name type="scientific">Streptantibioticus rubrisoli</name>
    <dbReference type="NCBI Taxonomy" id="1387313"/>
    <lineage>
        <taxon>Bacteria</taxon>
        <taxon>Bacillati</taxon>
        <taxon>Actinomycetota</taxon>
        <taxon>Actinomycetes</taxon>
        <taxon>Kitasatosporales</taxon>
        <taxon>Streptomycetaceae</taxon>
        <taxon>Streptantibioticus</taxon>
    </lineage>
</organism>
<keyword evidence="2" id="KW-0812">Transmembrane</keyword>
<evidence type="ECO:0000313" key="4">
    <source>
        <dbReference type="Proteomes" id="UP001206206"/>
    </source>
</evidence>
<keyword evidence="2" id="KW-1133">Transmembrane helix</keyword>
<comment type="caution">
    <text evidence="3">The sequence shown here is derived from an EMBL/GenBank/DDBJ whole genome shotgun (WGS) entry which is preliminary data.</text>
</comment>
<protein>
    <recommendedName>
        <fullName evidence="5">Integral membrane protein</fullName>
    </recommendedName>
</protein>
<evidence type="ECO:0000256" key="1">
    <source>
        <dbReference type="SAM" id="MobiDB-lite"/>
    </source>
</evidence>
<accession>A0ABT1PFC8</accession>
<keyword evidence="4" id="KW-1185">Reference proteome</keyword>
<keyword evidence="2" id="KW-0472">Membrane</keyword>
<proteinExistence type="predicted"/>
<gene>
    <name evidence="3" type="ORF">NON19_19080</name>
</gene>
<dbReference type="Proteomes" id="UP001206206">
    <property type="component" value="Unassembled WGS sequence"/>
</dbReference>
<feature type="transmembrane region" description="Helical" evidence="2">
    <location>
        <begin position="97"/>
        <end position="116"/>
    </location>
</feature>
<reference evidence="3 4" key="1">
    <citation type="submission" date="2022-06" db="EMBL/GenBank/DDBJ databases">
        <title>Draft genome sequence of type strain Streptomyces rubrisoli DSM 42083.</title>
        <authorList>
            <person name="Duangmal K."/>
            <person name="Klaysubun C."/>
        </authorList>
    </citation>
    <scope>NUCLEOTIDE SEQUENCE [LARGE SCALE GENOMIC DNA]</scope>
    <source>
        <strain evidence="3 4">DSM 42083</strain>
    </source>
</reference>
<evidence type="ECO:0000256" key="2">
    <source>
        <dbReference type="SAM" id="Phobius"/>
    </source>
</evidence>
<evidence type="ECO:0000313" key="3">
    <source>
        <dbReference type="EMBL" id="MCQ4044075.1"/>
    </source>
</evidence>
<sequence>MGRRANTHNRAHGDGPTPTAGRRTDYAGAVYGSVLAASVVATAGTLGPFPRVKLVALLLITGVVFWAAHVYARVVGERLLRQPLSGVEIRRVAVSEWPIVKVAVPPAVAVAISPLFGLGVEGTTWFALTVALLEQVGWASVPVIRSGAPTRMVLANGAVNLLLGVVIVLAKAVLHR</sequence>
<feature type="compositionally biased region" description="Basic residues" evidence="1">
    <location>
        <begin position="1"/>
        <end position="10"/>
    </location>
</feature>
<feature type="transmembrane region" description="Helical" evidence="2">
    <location>
        <begin position="29"/>
        <end position="49"/>
    </location>
</feature>
<dbReference type="EMBL" id="JANFNH010000023">
    <property type="protein sequence ID" value="MCQ4044075.1"/>
    <property type="molecule type" value="Genomic_DNA"/>
</dbReference>
<feature type="transmembrane region" description="Helical" evidence="2">
    <location>
        <begin position="153"/>
        <end position="174"/>
    </location>
</feature>